<dbReference type="Gene3D" id="3.30.420.40">
    <property type="match status" value="2"/>
</dbReference>
<reference evidence="2 4" key="1">
    <citation type="submission" date="2020-01" db="EMBL/GenBank/DDBJ databases">
        <title>the WGS Modestobacter muralis CPCC 204518.</title>
        <authorList>
            <person name="Jiang Z."/>
        </authorList>
    </citation>
    <scope>NUCLEOTIDE SEQUENCE [LARGE SCALE GENOMIC DNA]</scope>
    <source>
        <strain evidence="2 4">DSM 100205</strain>
    </source>
</reference>
<dbReference type="SUPFAM" id="SSF53067">
    <property type="entry name" value="Actin-like ATPase domain"/>
    <property type="match status" value="1"/>
</dbReference>
<dbReference type="InterPro" id="IPR000600">
    <property type="entry name" value="ROK"/>
</dbReference>
<dbReference type="SUPFAM" id="SSF46785">
    <property type="entry name" value="Winged helix' DNA-binding domain"/>
    <property type="match status" value="1"/>
</dbReference>
<reference evidence="3 5" key="2">
    <citation type="submission" date="2020-02" db="EMBL/GenBank/DDBJ databases">
        <title>The WGS of Modestobacter muralis DSM 100205.</title>
        <authorList>
            <person name="Jiang Z."/>
        </authorList>
    </citation>
    <scope>NUCLEOTIDE SEQUENCE [LARGE SCALE GENOMIC DNA]</scope>
    <source>
        <strain evidence="3 5">DSM 100205</strain>
    </source>
</reference>
<evidence type="ECO:0000313" key="2">
    <source>
        <dbReference type="EMBL" id="NEK94458.1"/>
    </source>
</evidence>
<keyword evidence="4" id="KW-1185">Reference proteome</keyword>
<dbReference type="InterPro" id="IPR043129">
    <property type="entry name" value="ATPase_NBD"/>
</dbReference>
<name>A0A6P0H954_9ACTN</name>
<sequence>MGSRQTSTVHGLRRENRARALWDLYLHGPGSRQRIGAGAGVSPGTVSNVVGDLMEQGLVQESGSVPSGGGRPSSIVQIDPGYAFVLGVDVGESSVLVELFDLAMQVRGRHRIPTELARLAPAEVVEQIVAGVAAVLAQSGVATDDVLGVGVGVPGLVEHSPLAVVHAQTVGWDAVPLEALLHERTALPLAVDNGAKLLGQAEHWFGAARGAADVVVVLLGHGLGTSIFTRGSGARAPMSSPGEWGHTAVVVDGQPCRCGARGCLEAYVGAGAVAARYDVLRGGPAEGSEDLETRVTELLARTDSDPASATVLAEVVRYLGAGIGNLVNVYSPSRVVLGGWLGRQVAALRMTELAGAAARNALRTPFADVELLRADLGADAVALGAATLPVGRFLSSGGQRDAVLGSRPV</sequence>
<comment type="similarity">
    <text evidence="1">Belongs to the ROK (NagC/XylR) family.</text>
</comment>
<comment type="caution">
    <text evidence="3">The sequence shown here is derived from an EMBL/GenBank/DDBJ whole genome shotgun (WGS) entry which is preliminary data.</text>
</comment>
<dbReference type="EMBL" id="JAAGWH010000022">
    <property type="protein sequence ID" value="NEK94458.1"/>
    <property type="molecule type" value="Genomic_DNA"/>
</dbReference>
<dbReference type="Pfam" id="PF00480">
    <property type="entry name" value="ROK"/>
    <property type="match status" value="1"/>
</dbReference>
<dbReference type="PANTHER" id="PTHR18964:SF149">
    <property type="entry name" value="BIFUNCTIONAL UDP-N-ACETYLGLUCOSAMINE 2-EPIMERASE_N-ACETYLMANNOSAMINE KINASE"/>
    <property type="match status" value="1"/>
</dbReference>
<dbReference type="Proteomes" id="UP000471152">
    <property type="component" value="Unassembled WGS sequence"/>
</dbReference>
<accession>A0A6P0H954</accession>
<evidence type="ECO:0000313" key="4">
    <source>
        <dbReference type="Proteomes" id="UP000468828"/>
    </source>
</evidence>
<evidence type="ECO:0000313" key="3">
    <source>
        <dbReference type="EMBL" id="NEN51346.1"/>
    </source>
</evidence>
<protein>
    <submittedName>
        <fullName evidence="3">ROK family protein</fullName>
    </submittedName>
</protein>
<proteinExistence type="inferred from homology"/>
<evidence type="ECO:0000313" key="5">
    <source>
        <dbReference type="Proteomes" id="UP000471152"/>
    </source>
</evidence>
<dbReference type="RefSeq" id="WP_163611032.1">
    <property type="nucleotide sequence ID" value="NZ_JAAGWB010000024.1"/>
</dbReference>
<dbReference type="AlphaFoldDB" id="A0A6P0H954"/>
<dbReference type="EMBL" id="JAAGWB010000024">
    <property type="protein sequence ID" value="NEN51346.1"/>
    <property type="molecule type" value="Genomic_DNA"/>
</dbReference>
<evidence type="ECO:0000256" key="1">
    <source>
        <dbReference type="ARBA" id="ARBA00006479"/>
    </source>
</evidence>
<dbReference type="Proteomes" id="UP000468828">
    <property type="component" value="Unassembled WGS sequence"/>
</dbReference>
<dbReference type="InterPro" id="IPR036390">
    <property type="entry name" value="WH_DNA-bd_sf"/>
</dbReference>
<organism evidence="3 5">
    <name type="scientific">Modestobacter muralis</name>
    <dbReference type="NCBI Taxonomy" id="1608614"/>
    <lineage>
        <taxon>Bacteria</taxon>
        <taxon>Bacillati</taxon>
        <taxon>Actinomycetota</taxon>
        <taxon>Actinomycetes</taxon>
        <taxon>Geodermatophilales</taxon>
        <taxon>Geodermatophilaceae</taxon>
        <taxon>Modestobacter</taxon>
    </lineage>
</organism>
<dbReference type="InterPro" id="IPR036388">
    <property type="entry name" value="WH-like_DNA-bd_sf"/>
</dbReference>
<dbReference type="PANTHER" id="PTHR18964">
    <property type="entry name" value="ROK (REPRESSOR, ORF, KINASE) FAMILY"/>
    <property type="match status" value="1"/>
</dbReference>
<dbReference type="Gene3D" id="1.10.10.10">
    <property type="entry name" value="Winged helix-like DNA-binding domain superfamily/Winged helix DNA-binding domain"/>
    <property type="match status" value="1"/>
</dbReference>
<gene>
    <name evidence="3" type="ORF">G3R41_10430</name>
    <name evidence="2" type="ORF">GCU67_09775</name>
</gene>